<gene>
    <name evidence="11" type="ORF">BpHYR1_051193</name>
</gene>
<reference evidence="11 12" key="1">
    <citation type="journal article" date="2018" name="Sci. Rep.">
        <title>Genomic signatures of local adaptation to the degree of environmental predictability in rotifers.</title>
        <authorList>
            <person name="Franch-Gras L."/>
            <person name="Hahn C."/>
            <person name="Garcia-Roger E.M."/>
            <person name="Carmona M.J."/>
            <person name="Serra M."/>
            <person name="Gomez A."/>
        </authorList>
    </citation>
    <scope>NUCLEOTIDE SEQUENCE [LARGE SCALE GENOMIC DNA]</scope>
    <source>
        <strain evidence="11">HYR1</strain>
    </source>
</reference>
<dbReference type="PANTHER" id="PTHR23292">
    <property type="entry name" value="LIPOPOLYSACCHARIDE-INDUCED TUMOR NECROSIS FACTOR-ALPHA FACTOR"/>
    <property type="match status" value="1"/>
</dbReference>
<accession>A0A3M7S4B5</accession>
<dbReference type="STRING" id="10195.A0A3M7S4B5"/>
<dbReference type="GO" id="GO:0031902">
    <property type="term" value="C:late endosome membrane"/>
    <property type="evidence" value="ECO:0007669"/>
    <property type="project" value="UniProtKB-SubCell"/>
</dbReference>
<evidence type="ECO:0000259" key="10">
    <source>
        <dbReference type="PROSITE" id="PS51837"/>
    </source>
</evidence>
<evidence type="ECO:0000256" key="8">
    <source>
        <dbReference type="SAM" id="MobiDB-lite"/>
    </source>
</evidence>
<keyword evidence="9" id="KW-0812">Transmembrane</keyword>
<dbReference type="PROSITE" id="PS51837">
    <property type="entry name" value="LITAF"/>
    <property type="match status" value="1"/>
</dbReference>
<comment type="subcellular location">
    <subcellularLocation>
        <location evidence="2">Endosome membrane</location>
        <topology evidence="2">Peripheral membrane protein</topology>
    </subcellularLocation>
    <subcellularLocation>
        <location evidence="1">Late endosome membrane</location>
    </subcellularLocation>
    <subcellularLocation>
        <location evidence="3">Lysosome membrane</location>
        <topology evidence="3">Peripheral membrane protein</topology>
        <orientation evidence="3">Cytoplasmic side</orientation>
    </subcellularLocation>
</comment>
<proteinExistence type="inferred from homology"/>
<evidence type="ECO:0000256" key="2">
    <source>
        <dbReference type="ARBA" id="ARBA00004481"/>
    </source>
</evidence>
<evidence type="ECO:0000256" key="6">
    <source>
        <dbReference type="ARBA" id="ARBA00022833"/>
    </source>
</evidence>
<comment type="similarity">
    <text evidence="4">Belongs to the CDIP1/LITAF family.</text>
</comment>
<sequence length="114" mass="12291">MEFDQRQPVQTPSYPSQPPQYPTNSIMQPANLPQVHLGKKPSNVTCPSCGAQVVSSISHESGLGTWLIAGAICVVGLIFGCCLIPFFVDDCKDVKHYCPSCNALIGSKKLINID</sequence>
<name>A0A3M7S4B5_BRAPC</name>
<feature type="transmembrane region" description="Helical" evidence="9">
    <location>
        <begin position="66"/>
        <end position="88"/>
    </location>
</feature>
<feature type="domain" description="LITAF" evidence="10">
    <location>
        <begin position="26"/>
        <end position="110"/>
    </location>
</feature>
<dbReference type="PANTHER" id="PTHR23292:SF6">
    <property type="entry name" value="FI16602P1-RELATED"/>
    <property type="match status" value="1"/>
</dbReference>
<dbReference type="AlphaFoldDB" id="A0A3M7S4B5"/>
<organism evidence="11 12">
    <name type="scientific">Brachionus plicatilis</name>
    <name type="common">Marine rotifer</name>
    <name type="synonym">Brachionus muelleri</name>
    <dbReference type="NCBI Taxonomy" id="10195"/>
    <lineage>
        <taxon>Eukaryota</taxon>
        <taxon>Metazoa</taxon>
        <taxon>Spiralia</taxon>
        <taxon>Gnathifera</taxon>
        <taxon>Rotifera</taxon>
        <taxon>Eurotatoria</taxon>
        <taxon>Monogononta</taxon>
        <taxon>Pseudotrocha</taxon>
        <taxon>Ploima</taxon>
        <taxon>Brachionidae</taxon>
        <taxon>Brachionus</taxon>
    </lineage>
</organism>
<keyword evidence="9" id="KW-1133">Transmembrane helix</keyword>
<dbReference type="InterPro" id="IPR037519">
    <property type="entry name" value="LITAF_fam"/>
</dbReference>
<comment type="caution">
    <text evidence="11">The sequence shown here is derived from an EMBL/GenBank/DDBJ whole genome shotgun (WGS) entry which is preliminary data.</text>
</comment>
<dbReference type="GO" id="GO:0008270">
    <property type="term" value="F:zinc ion binding"/>
    <property type="evidence" value="ECO:0007669"/>
    <property type="project" value="TreeGrafter"/>
</dbReference>
<evidence type="ECO:0000256" key="5">
    <source>
        <dbReference type="ARBA" id="ARBA00022723"/>
    </source>
</evidence>
<dbReference type="SMART" id="SM00714">
    <property type="entry name" value="LITAF"/>
    <property type="match status" value="1"/>
</dbReference>
<evidence type="ECO:0000256" key="3">
    <source>
        <dbReference type="ARBA" id="ARBA00004630"/>
    </source>
</evidence>
<keyword evidence="6" id="KW-0862">Zinc</keyword>
<dbReference type="GO" id="GO:0005765">
    <property type="term" value="C:lysosomal membrane"/>
    <property type="evidence" value="ECO:0007669"/>
    <property type="project" value="UniProtKB-SubCell"/>
</dbReference>
<dbReference type="Proteomes" id="UP000276133">
    <property type="component" value="Unassembled WGS sequence"/>
</dbReference>
<evidence type="ECO:0000313" key="11">
    <source>
        <dbReference type="EMBL" id="RNA30612.1"/>
    </source>
</evidence>
<evidence type="ECO:0000256" key="1">
    <source>
        <dbReference type="ARBA" id="ARBA00004414"/>
    </source>
</evidence>
<keyword evidence="5" id="KW-0479">Metal-binding</keyword>
<keyword evidence="12" id="KW-1185">Reference proteome</keyword>
<evidence type="ECO:0000256" key="4">
    <source>
        <dbReference type="ARBA" id="ARBA00005975"/>
    </source>
</evidence>
<evidence type="ECO:0000313" key="12">
    <source>
        <dbReference type="Proteomes" id="UP000276133"/>
    </source>
</evidence>
<protein>
    <submittedName>
        <fullName evidence="11">Lipopolysaccharide-induced tumor necrosis factor-alpha factor</fullName>
    </submittedName>
</protein>
<dbReference type="InterPro" id="IPR006629">
    <property type="entry name" value="LITAF"/>
</dbReference>
<dbReference type="EMBL" id="REGN01002066">
    <property type="protein sequence ID" value="RNA30612.1"/>
    <property type="molecule type" value="Genomic_DNA"/>
</dbReference>
<dbReference type="Pfam" id="PF10601">
    <property type="entry name" value="zf-LITAF-like"/>
    <property type="match status" value="1"/>
</dbReference>
<dbReference type="OrthoDB" id="4713066at2759"/>
<evidence type="ECO:0000256" key="9">
    <source>
        <dbReference type="SAM" id="Phobius"/>
    </source>
</evidence>
<evidence type="ECO:0000256" key="7">
    <source>
        <dbReference type="ARBA" id="ARBA00023136"/>
    </source>
</evidence>
<feature type="region of interest" description="Disordered" evidence="8">
    <location>
        <begin position="1"/>
        <end position="25"/>
    </location>
</feature>
<keyword evidence="7 9" id="KW-0472">Membrane</keyword>